<gene>
    <name evidence="2" type="ORF">I5E68_04100</name>
</gene>
<dbReference type="RefSeq" id="WP_197161005.1">
    <property type="nucleotide sequence ID" value="NZ_JADZGI010000001.1"/>
</dbReference>
<dbReference type="AlphaFoldDB" id="A0A931MK49"/>
<dbReference type="Proteomes" id="UP000617634">
    <property type="component" value="Unassembled WGS sequence"/>
</dbReference>
<accession>A0A931MK49</accession>
<organism evidence="2 3">
    <name type="scientific">Novosphingobium aureum</name>
    <dbReference type="NCBI Taxonomy" id="2792964"/>
    <lineage>
        <taxon>Bacteria</taxon>
        <taxon>Pseudomonadati</taxon>
        <taxon>Pseudomonadota</taxon>
        <taxon>Alphaproteobacteria</taxon>
        <taxon>Sphingomonadales</taxon>
        <taxon>Sphingomonadaceae</taxon>
        <taxon>Novosphingobium</taxon>
    </lineage>
</organism>
<dbReference type="InterPro" id="IPR019301">
    <property type="entry name" value="Flagellar_prot_FlgJ_N"/>
</dbReference>
<evidence type="ECO:0000313" key="2">
    <source>
        <dbReference type="EMBL" id="MBH0112135.1"/>
    </source>
</evidence>
<sequence>MSLAPLSPASVPAALALAPGSGMTSPQATEGMQLHAAAQQFEAIFVRQMLAAARQTSFAPEGPFSGQAIETFRQMRDEQFADVAARSGAFGLASAIEAQLARFVPASEQKEG</sequence>
<dbReference type="EMBL" id="JADZGI010000001">
    <property type="protein sequence ID" value="MBH0112135.1"/>
    <property type="molecule type" value="Genomic_DNA"/>
</dbReference>
<feature type="domain" description="Flagellar protein FlgJ N-terminal" evidence="1">
    <location>
        <begin position="54"/>
        <end position="99"/>
    </location>
</feature>
<evidence type="ECO:0000259" key="1">
    <source>
        <dbReference type="Pfam" id="PF10135"/>
    </source>
</evidence>
<reference evidence="2" key="1">
    <citation type="submission" date="2020-11" db="EMBL/GenBank/DDBJ databases">
        <title>Novosphingobium aureum sp. nov., a marine bacterium isolated from sediment of a salt flat.</title>
        <authorList>
            <person name="Yoo Y."/>
            <person name="Kim J.-J."/>
        </authorList>
    </citation>
    <scope>NUCLEOTIDE SEQUENCE</scope>
    <source>
        <strain evidence="2">YJ-S2-02</strain>
    </source>
</reference>
<dbReference type="Pfam" id="PF10135">
    <property type="entry name" value="Rod-binding"/>
    <property type="match status" value="1"/>
</dbReference>
<proteinExistence type="predicted"/>
<evidence type="ECO:0000313" key="3">
    <source>
        <dbReference type="Proteomes" id="UP000617634"/>
    </source>
</evidence>
<name>A0A931MK49_9SPHN</name>
<protein>
    <submittedName>
        <fullName evidence="2">Rod-binding protein</fullName>
    </submittedName>
</protein>
<comment type="caution">
    <text evidence="2">The sequence shown here is derived from an EMBL/GenBank/DDBJ whole genome shotgun (WGS) entry which is preliminary data.</text>
</comment>
<keyword evidence="3" id="KW-1185">Reference proteome</keyword>